<accession>A0A1L9NI17</accession>
<keyword evidence="2" id="KW-1185">Reference proteome</keyword>
<dbReference type="VEuPathDB" id="FungiDB:ASPTUDRAFT_353858"/>
<dbReference type="AlphaFoldDB" id="A0A1L9NI17"/>
<name>A0A1L9NI17_ASPTC</name>
<proteinExistence type="predicted"/>
<dbReference type="EMBL" id="KV878178">
    <property type="protein sequence ID" value="OJI88832.1"/>
    <property type="molecule type" value="Genomic_DNA"/>
</dbReference>
<evidence type="ECO:0000313" key="1">
    <source>
        <dbReference type="EMBL" id="OJI88832.1"/>
    </source>
</evidence>
<gene>
    <name evidence="1" type="ORF">ASPTUDRAFT_353858</name>
</gene>
<sequence>MSNQMALSHVKGRDNDNKAYLKSPMVRQVHPAPLCACARDGAVSSFGICLVQMLCRRPGAQLEQA</sequence>
<dbReference type="Proteomes" id="UP000184304">
    <property type="component" value="Unassembled WGS sequence"/>
</dbReference>
<organism evidence="1 2">
    <name type="scientific">Aspergillus tubingensis (strain CBS 134.48)</name>
    <dbReference type="NCBI Taxonomy" id="767770"/>
    <lineage>
        <taxon>Eukaryota</taxon>
        <taxon>Fungi</taxon>
        <taxon>Dikarya</taxon>
        <taxon>Ascomycota</taxon>
        <taxon>Pezizomycotina</taxon>
        <taxon>Eurotiomycetes</taxon>
        <taxon>Eurotiomycetidae</taxon>
        <taxon>Eurotiales</taxon>
        <taxon>Aspergillaceae</taxon>
        <taxon>Aspergillus</taxon>
        <taxon>Aspergillus subgen. Circumdati</taxon>
    </lineage>
</organism>
<reference evidence="2" key="1">
    <citation type="journal article" date="2017" name="Genome Biol.">
        <title>Comparative genomics reveals high biological diversity and specific adaptations in the industrially and medically important fungal genus Aspergillus.</title>
        <authorList>
            <person name="de Vries R.P."/>
            <person name="Riley R."/>
            <person name="Wiebenga A."/>
            <person name="Aguilar-Osorio G."/>
            <person name="Amillis S."/>
            <person name="Uchima C.A."/>
            <person name="Anderluh G."/>
            <person name="Asadollahi M."/>
            <person name="Askin M."/>
            <person name="Barry K."/>
            <person name="Battaglia E."/>
            <person name="Bayram O."/>
            <person name="Benocci T."/>
            <person name="Braus-Stromeyer S.A."/>
            <person name="Caldana C."/>
            <person name="Canovas D."/>
            <person name="Cerqueira G.C."/>
            <person name="Chen F."/>
            <person name="Chen W."/>
            <person name="Choi C."/>
            <person name="Clum A."/>
            <person name="Dos Santos R.A."/>
            <person name="Damasio A.R."/>
            <person name="Diallinas G."/>
            <person name="Emri T."/>
            <person name="Fekete E."/>
            <person name="Flipphi M."/>
            <person name="Freyberg S."/>
            <person name="Gallo A."/>
            <person name="Gournas C."/>
            <person name="Habgood R."/>
            <person name="Hainaut M."/>
            <person name="Harispe M.L."/>
            <person name="Henrissat B."/>
            <person name="Hilden K.S."/>
            <person name="Hope R."/>
            <person name="Hossain A."/>
            <person name="Karabika E."/>
            <person name="Karaffa L."/>
            <person name="Karanyi Z."/>
            <person name="Krasevec N."/>
            <person name="Kuo A."/>
            <person name="Kusch H."/>
            <person name="LaButti K."/>
            <person name="Lagendijk E.L."/>
            <person name="Lapidus A."/>
            <person name="Levasseur A."/>
            <person name="Lindquist E."/>
            <person name="Lipzen A."/>
            <person name="Logrieco A.F."/>
            <person name="MacCabe A."/>
            <person name="Maekelae M.R."/>
            <person name="Malavazi I."/>
            <person name="Melin P."/>
            <person name="Meyer V."/>
            <person name="Mielnichuk N."/>
            <person name="Miskei M."/>
            <person name="Molnar A.P."/>
            <person name="Mule G."/>
            <person name="Ngan C.Y."/>
            <person name="Orejas M."/>
            <person name="Orosz E."/>
            <person name="Ouedraogo J.P."/>
            <person name="Overkamp K.M."/>
            <person name="Park H.-S."/>
            <person name="Perrone G."/>
            <person name="Piumi F."/>
            <person name="Punt P.J."/>
            <person name="Ram A.F."/>
            <person name="Ramon A."/>
            <person name="Rauscher S."/>
            <person name="Record E."/>
            <person name="Riano-Pachon D.M."/>
            <person name="Robert V."/>
            <person name="Roehrig J."/>
            <person name="Ruller R."/>
            <person name="Salamov A."/>
            <person name="Salih N.S."/>
            <person name="Samson R.A."/>
            <person name="Sandor E."/>
            <person name="Sanguinetti M."/>
            <person name="Schuetze T."/>
            <person name="Sepcic K."/>
            <person name="Shelest E."/>
            <person name="Sherlock G."/>
            <person name="Sophianopoulou V."/>
            <person name="Squina F.M."/>
            <person name="Sun H."/>
            <person name="Susca A."/>
            <person name="Todd R.B."/>
            <person name="Tsang A."/>
            <person name="Unkles S.E."/>
            <person name="van de Wiele N."/>
            <person name="van Rossen-Uffink D."/>
            <person name="Oliveira J.V."/>
            <person name="Vesth T.C."/>
            <person name="Visser J."/>
            <person name="Yu J.-H."/>
            <person name="Zhou M."/>
            <person name="Andersen M.R."/>
            <person name="Archer D.B."/>
            <person name="Baker S.E."/>
            <person name="Benoit I."/>
            <person name="Brakhage A.A."/>
            <person name="Braus G.H."/>
            <person name="Fischer R."/>
            <person name="Frisvad J.C."/>
            <person name="Goldman G.H."/>
            <person name="Houbraken J."/>
            <person name="Oakley B."/>
            <person name="Pocsi I."/>
            <person name="Scazzocchio C."/>
            <person name="Seiboth B."/>
            <person name="vanKuyk P.A."/>
            <person name="Wortman J."/>
            <person name="Dyer P.S."/>
            <person name="Grigoriev I.V."/>
        </authorList>
    </citation>
    <scope>NUCLEOTIDE SEQUENCE [LARGE SCALE GENOMIC DNA]</scope>
    <source>
        <strain evidence="2">CBS 134.48</strain>
    </source>
</reference>
<protein>
    <submittedName>
        <fullName evidence="1">Uncharacterized protein</fullName>
    </submittedName>
</protein>
<evidence type="ECO:0000313" key="2">
    <source>
        <dbReference type="Proteomes" id="UP000184304"/>
    </source>
</evidence>